<dbReference type="HAMAP" id="MF_01631">
    <property type="entry name" value="GlmU"/>
    <property type="match status" value="1"/>
</dbReference>
<dbReference type="GO" id="GO:0005737">
    <property type="term" value="C:cytoplasm"/>
    <property type="evidence" value="ECO:0007669"/>
    <property type="project" value="UniProtKB-SubCell"/>
</dbReference>
<evidence type="ECO:0000256" key="11">
    <source>
        <dbReference type="ARBA" id="ARBA00022984"/>
    </source>
</evidence>
<evidence type="ECO:0000256" key="17">
    <source>
        <dbReference type="ARBA" id="ARBA00049628"/>
    </source>
</evidence>
<dbReference type="PANTHER" id="PTHR43584">
    <property type="entry name" value="NUCLEOTIDYL TRANSFERASE"/>
    <property type="match status" value="1"/>
</dbReference>
<evidence type="ECO:0000256" key="16">
    <source>
        <dbReference type="ARBA" id="ARBA00048493"/>
    </source>
</evidence>
<keyword evidence="21" id="KW-1185">Reference proteome</keyword>
<evidence type="ECO:0000256" key="6">
    <source>
        <dbReference type="ARBA" id="ARBA00022695"/>
    </source>
</evidence>
<comment type="function">
    <text evidence="17 18">Catalyzes the last two sequential reactions in the de novo biosynthetic pathway for UDP-N-acetylglucosamine (UDP-GlcNAc). The C-terminal domain catalyzes the transfer of acetyl group from acetyl coenzyme A to glucosamine-1-phosphate (GlcN-1-P) to produce N-acetylglucosamine-1-phosphate (GlcNAc-1-P), which is converted into UDP-GlcNAc by the transfer of uridine 5-monophosphate (from uridine 5-triphosphate), a reaction catalyzed by the N-terminal domain.</text>
</comment>
<keyword evidence="6 18" id="KW-0548">Nucleotidyltransferase</keyword>
<feature type="binding site" evidence="18">
    <location>
        <position position="156"/>
    </location>
    <ligand>
        <name>UDP-N-acetyl-alpha-D-glucosamine</name>
        <dbReference type="ChEBI" id="CHEBI:57705"/>
    </ligand>
</feature>
<comment type="caution">
    <text evidence="20">The sequence shown here is derived from an EMBL/GenBank/DDBJ whole genome shotgun (WGS) entry which is preliminary data.</text>
</comment>
<dbReference type="Pfam" id="PF00132">
    <property type="entry name" value="Hexapep"/>
    <property type="match status" value="1"/>
</dbReference>
<feature type="binding site" evidence="18">
    <location>
        <position position="350"/>
    </location>
    <ligand>
        <name>UDP-N-acetyl-alpha-D-glucosamine</name>
        <dbReference type="ChEBI" id="CHEBI:57705"/>
    </ligand>
</feature>
<dbReference type="GO" id="GO:0009245">
    <property type="term" value="P:lipid A biosynthetic process"/>
    <property type="evidence" value="ECO:0007669"/>
    <property type="project" value="UniProtKB-UniRule"/>
</dbReference>
<dbReference type="InterPro" id="IPR018357">
    <property type="entry name" value="Hexapep_transf_CS"/>
</dbReference>
<evidence type="ECO:0000256" key="9">
    <source>
        <dbReference type="ARBA" id="ARBA00022842"/>
    </source>
</evidence>
<dbReference type="GO" id="GO:0016020">
    <property type="term" value="C:membrane"/>
    <property type="evidence" value="ECO:0007669"/>
    <property type="project" value="GOC"/>
</dbReference>
<proteinExistence type="inferred from homology"/>
<keyword evidence="8 18" id="KW-0677">Repeat</keyword>
<dbReference type="InterPro" id="IPR011004">
    <property type="entry name" value="Trimer_LpxA-like_sf"/>
</dbReference>
<keyword evidence="11 18" id="KW-0573">Peptidoglycan synthesis</keyword>
<comment type="caution">
    <text evidence="18">Lacks conserved residue(s) required for the propagation of feature annotation.</text>
</comment>
<keyword evidence="14 18" id="KW-0961">Cell wall biogenesis/degradation</keyword>
<evidence type="ECO:0000259" key="19">
    <source>
        <dbReference type="Pfam" id="PF12804"/>
    </source>
</evidence>
<keyword evidence="5 18" id="KW-0808">Transferase</keyword>
<dbReference type="SUPFAM" id="SSF53448">
    <property type="entry name" value="Nucleotide-diphospho-sugar transferases"/>
    <property type="match status" value="1"/>
</dbReference>
<organism evidence="20 21">
    <name type="scientific">Bartonella koehlerae C-29</name>
    <dbReference type="NCBI Taxonomy" id="1134510"/>
    <lineage>
        <taxon>Bacteria</taxon>
        <taxon>Pseudomonadati</taxon>
        <taxon>Pseudomonadota</taxon>
        <taxon>Alphaproteobacteria</taxon>
        <taxon>Hyphomicrobiales</taxon>
        <taxon>Bartonellaceae</taxon>
        <taxon>Bartonella</taxon>
    </lineage>
</organism>
<evidence type="ECO:0000256" key="1">
    <source>
        <dbReference type="ARBA" id="ARBA00004496"/>
    </source>
</evidence>
<comment type="subunit">
    <text evidence="18">Homotrimer.</text>
</comment>
<dbReference type="GO" id="GO:0003977">
    <property type="term" value="F:UDP-N-acetylglucosamine diphosphorylase activity"/>
    <property type="evidence" value="ECO:0007669"/>
    <property type="project" value="UniProtKB-UniRule"/>
</dbReference>
<feature type="binding site" evidence="18">
    <location>
        <begin position="370"/>
        <end position="371"/>
    </location>
    <ligand>
        <name>acetyl-CoA</name>
        <dbReference type="ChEBI" id="CHEBI:57288"/>
    </ligand>
</feature>
<dbReference type="EC" id="2.7.7.23" evidence="18"/>
<dbReference type="UniPathway" id="UPA00973"/>
<dbReference type="InterPro" id="IPR038009">
    <property type="entry name" value="GlmU_C_LbH"/>
</dbReference>
<feature type="binding site" evidence="18">
    <location>
        <begin position="81"/>
        <end position="82"/>
    </location>
    <ligand>
        <name>UDP-N-acetyl-alpha-D-glucosamine</name>
        <dbReference type="ChEBI" id="CHEBI:57705"/>
    </ligand>
</feature>
<dbReference type="PANTHER" id="PTHR43584:SF3">
    <property type="entry name" value="BIFUNCTIONAL PROTEIN GLMU"/>
    <property type="match status" value="1"/>
</dbReference>
<comment type="catalytic activity">
    <reaction evidence="15 18">
        <text>alpha-D-glucosamine 1-phosphate + acetyl-CoA = N-acetyl-alpha-D-glucosamine 1-phosphate + CoA + H(+)</text>
        <dbReference type="Rhea" id="RHEA:13725"/>
        <dbReference type="ChEBI" id="CHEBI:15378"/>
        <dbReference type="ChEBI" id="CHEBI:57287"/>
        <dbReference type="ChEBI" id="CHEBI:57288"/>
        <dbReference type="ChEBI" id="CHEBI:57776"/>
        <dbReference type="ChEBI" id="CHEBI:58516"/>
        <dbReference type="EC" id="2.3.1.157"/>
    </reaction>
</comment>
<comment type="pathway">
    <text evidence="18">Nucleotide-sugar biosynthesis; UDP-N-acetyl-alpha-D-glucosamine biosynthesis; N-acetyl-alpha-D-glucosamine 1-phosphate from alpha-D-glucosamine 6-phosphate (route II): step 2/2.</text>
</comment>
<dbReference type="GO" id="GO:0000287">
    <property type="term" value="F:magnesium ion binding"/>
    <property type="evidence" value="ECO:0007669"/>
    <property type="project" value="UniProtKB-UniRule"/>
</dbReference>
<dbReference type="GO" id="GO:0019134">
    <property type="term" value="F:glucosamine-1-phosphate N-acetyltransferase activity"/>
    <property type="evidence" value="ECO:0007669"/>
    <property type="project" value="UniProtKB-UniRule"/>
</dbReference>
<dbReference type="Pfam" id="PF12804">
    <property type="entry name" value="NTP_transf_3"/>
    <property type="match status" value="1"/>
</dbReference>
<dbReference type="OrthoDB" id="9775031at2"/>
<keyword evidence="12 18" id="KW-0511">Multifunctional enzyme</keyword>
<keyword evidence="7 18" id="KW-0479">Metal-binding</keyword>
<dbReference type="eggNOG" id="COG1207">
    <property type="taxonomic scope" value="Bacteria"/>
</dbReference>
<feature type="binding site" evidence="18">
    <location>
        <position position="23"/>
    </location>
    <ligand>
        <name>UDP-N-acetyl-alpha-D-glucosamine</name>
        <dbReference type="ChEBI" id="CHEBI:57705"/>
    </ligand>
</feature>
<feature type="binding site" evidence="18">
    <location>
        <position position="106"/>
    </location>
    <ligand>
        <name>Mg(2+)</name>
        <dbReference type="ChEBI" id="CHEBI:18420"/>
    </ligand>
</feature>
<dbReference type="GO" id="GO:0008360">
    <property type="term" value="P:regulation of cell shape"/>
    <property type="evidence" value="ECO:0007669"/>
    <property type="project" value="UniProtKB-KW"/>
</dbReference>
<dbReference type="PROSITE" id="PS00101">
    <property type="entry name" value="HEXAPEP_TRANSFERASES"/>
    <property type="match status" value="1"/>
</dbReference>
<dbReference type="HOGENOM" id="CLU_029499_15_2_5"/>
<name>A0A067WCI9_9HYPH</name>
<evidence type="ECO:0000256" key="15">
    <source>
        <dbReference type="ARBA" id="ARBA00048247"/>
    </source>
</evidence>
<evidence type="ECO:0000256" key="7">
    <source>
        <dbReference type="ARBA" id="ARBA00022723"/>
    </source>
</evidence>
<comment type="cofactor">
    <cofactor evidence="18">
        <name>Mg(2+)</name>
        <dbReference type="ChEBI" id="CHEBI:18420"/>
    </cofactor>
    <text evidence="18">Binds 1 Mg(2+) ion per subunit.</text>
</comment>
<feature type="binding site" evidence="18">
    <location>
        <position position="228"/>
    </location>
    <ligand>
        <name>UDP-N-acetyl-alpha-D-glucosamine</name>
        <dbReference type="ChEBI" id="CHEBI:57705"/>
    </ligand>
</feature>
<sequence>MRSCLSIVLAAGEGTRMKSSLPKMLHKIAGLPVVCHVIKQIELTGVSQLAVVVGFGAKDVVHVVESFVKNAMIFEQKERLGTAHAVLSARLALQKGTDDVLIILGDTPLIEQDSLQQVRAQLASGADVVVAGFRAFDPTGYGRLLEKNGKLIAIVEEKDASDEEKKISFCNGGILALNGKYALSLLEKIDNNNSKREYYLTDIVSIASQEGLDVRVVEVPFDNIVGINNCFELFEVDSLWQKRKAHDLMLTGVTILKPETVYFSYDTEIEPGVVIEPNVYFGLGVKVQSGAVIHAFSYLEGAVVGTNARIGPYARLRPGTELAGSVKIGNFCEVKQAKIGEDSKINHLSYIGDAEIGAQVNIGAGTITCNYDGFHKHKIVIGDHAFIGSNAALVSPLVIGKSSYIASGSVITEDVPVNSIALGRARQVTKKDYATKLRARLSANQQKK</sequence>
<evidence type="ECO:0000313" key="20">
    <source>
        <dbReference type="EMBL" id="KEC54488.1"/>
    </source>
</evidence>
<dbReference type="InterPro" id="IPR005882">
    <property type="entry name" value="Bifunctional_GlmU"/>
</dbReference>
<reference evidence="20 21" key="1">
    <citation type="submission" date="2012-04" db="EMBL/GenBank/DDBJ databases">
        <title>The Genome Sequence of Bartonella koehlerae C-29.</title>
        <authorList>
            <consortium name="The Broad Institute Genome Sequencing Platform"/>
            <consortium name="The Broad Institute Genome Sequencing Center for Infectious Disease"/>
            <person name="Feldgarden M."/>
            <person name="Kirby J."/>
            <person name="Kosoy M."/>
            <person name="Birtles R."/>
            <person name="Probert W.S."/>
            <person name="Chiaraviglio L."/>
            <person name="Walker B."/>
            <person name="Young S.K."/>
            <person name="Zeng Q."/>
            <person name="Gargeya S."/>
            <person name="Fitzgerald M."/>
            <person name="Haas B."/>
            <person name="Abouelleil A."/>
            <person name="Alvarado L."/>
            <person name="Arachchi H.M."/>
            <person name="Berlin A.M."/>
            <person name="Chapman S.B."/>
            <person name="Goldberg J."/>
            <person name="Griggs A."/>
            <person name="Gujja S."/>
            <person name="Hansen M."/>
            <person name="Howarth C."/>
            <person name="Imamovic A."/>
            <person name="Larimer J."/>
            <person name="McCowen C."/>
            <person name="Montmayeur A."/>
            <person name="Murphy C."/>
            <person name="Neiman D."/>
            <person name="Pearson M."/>
            <person name="Priest M."/>
            <person name="Roberts A."/>
            <person name="Saif S."/>
            <person name="Shea T."/>
            <person name="Sisk P."/>
            <person name="Sykes S."/>
            <person name="Wortman J."/>
            <person name="Nusbaum C."/>
            <person name="Birren B."/>
        </authorList>
    </citation>
    <scope>NUCLEOTIDE SEQUENCE [LARGE SCALE GENOMIC DNA]</scope>
    <source>
        <strain evidence="20 21">C-29</strain>
    </source>
</reference>
<dbReference type="CDD" id="cd03353">
    <property type="entry name" value="LbH_GlmU_C"/>
    <property type="match status" value="1"/>
</dbReference>
<dbReference type="RefSeq" id="WP_084790503.1">
    <property type="nucleotide sequence ID" value="NZ_CADEAH010000015.1"/>
</dbReference>
<dbReference type="NCBIfam" id="TIGR01173">
    <property type="entry name" value="glmU"/>
    <property type="match status" value="1"/>
</dbReference>
<gene>
    <name evidence="18" type="primary">glmU</name>
    <name evidence="20" type="ORF">O9A_01102</name>
</gene>
<dbReference type="InterPro" id="IPR050065">
    <property type="entry name" value="GlmU-like"/>
</dbReference>
<dbReference type="InterPro" id="IPR001451">
    <property type="entry name" value="Hexapep"/>
</dbReference>
<evidence type="ECO:0000256" key="3">
    <source>
        <dbReference type="ARBA" id="ARBA00007947"/>
    </source>
</evidence>
<feature type="binding site" evidence="18">
    <location>
        <position position="424"/>
    </location>
    <ligand>
        <name>acetyl-CoA</name>
        <dbReference type="ChEBI" id="CHEBI:57288"/>
    </ligand>
</feature>
<keyword evidence="10 18" id="KW-0133">Cell shape</keyword>
<keyword evidence="13 18" id="KW-0012">Acyltransferase</keyword>
<evidence type="ECO:0000256" key="14">
    <source>
        <dbReference type="ARBA" id="ARBA00023316"/>
    </source>
</evidence>
<evidence type="ECO:0000256" key="13">
    <source>
        <dbReference type="ARBA" id="ARBA00023315"/>
    </source>
</evidence>
<evidence type="ECO:0000256" key="8">
    <source>
        <dbReference type="ARBA" id="ARBA00022737"/>
    </source>
</evidence>
<comment type="similarity">
    <text evidence="2 18">In the C-terminal section; belongs to the transferase hexapeptide repeat family.</text>
</comment>
<evidence type="ECO:0000256" key="2">
    <source>
        <dbReference type="ARBA" id="ARBA00007707"/>
    </source>
</evidence>
<dbReference type="GO" id="GO:0071555">
    <property type="term" value="P:cell wall organization"/>
    <property type="evidence" value="ECO:0007669"/>
    <property type="project" value="UniProtKB-KW"/>
</dbReference>
<dbReference type="UniPathway" id="UPA00113">
    <property type="reaction ID" value="UER00532"/>
</dbReference>
<evidence type="ECO:0000256" key="5">
    <source>
        <dbReference type="ARBA" id="ARBA00022679"/>
    </source>
</evidence>
<feature type="binding site" evidence="18">
    <location>
        <position position="361"/>
    </location>
    <ligand>
        <name>UDP-N-acetyl-alpha-D-glucosamine</name>
        <dbReference type="ChEBI" id="CHEBI:57705"/>
    </ligand>
</feature>
<dbReference type="STRING" id="1134510.O9A_01102"/>
<feature type="domain" description="MobA-like NTP transferase" evidence="19">
    <location>
        <begin position="7"/>
        <end position="134"/>
    </location>
</feature>
<dbReference type="EC" id="2.3.1.157" evidence="18"/>
<keyword evidence="4 18" id="KW-0963">Cytoplasm</keyword>
<feature type="binding site" evidence="18">
    <location>
        <position position="171"/>
    </location>
    <ligand>
        <name>UDP-N-acetyl-alpha-D-glucosamine</name>
        <dbReference type="ChEBI" id="CHEBI:57705"/>
    </ligand>
</feature>
<evidence type="ECO:0000256" key="10">
    <source>
        <dbReference type="ARBA" id="ARBA00022960"/>
    </source>
</evidence>
<feature type="region of interest" description="N-acetyltransferase" evidence="18">
    <location>
        <begin position="252"/>
        <end position="448"/>
    </location>
</feature>
<feature type="binding site" evidence="18">
    <location>
        <position position="76"/>
    </location>
    <ligand>
        <name>UDP-N-acetyl-alpha-D-glucosamine</name>
        <dbReference type="ChEBI" id="CHEBI:57705"/>
    </ligand>
</feature>
<dbReference type="Gene3D" id="2.160.10.10">
    <property type="entry name" value="Hexapeptide repeat proteins"/>
    <property type="match status" value="1"/>
</dbReference>
<feature type="binding site" evidence="18">
    <location>
        <position position="364"/>
    </location>
    <ligand>
        <name>acetyl-CoA</name>
        <dbReference type="ChEBI" id="CHEBI:57288"/>
    </ligand>
</feature>
<dbReference type="NCBIfam" id="NF010933">
    <property type="entry name" value="PRK14353.1"/>
    <property type="match status" value="1"/>
</dbReference>
<feature type="region of interest" description="Linker" evidence="18">
    <location>
        <begin position="231"/>
        <end position="251"/>
    </location>
</feature>
<keyword evidence="9 18" id="KW-0460">Magnesium</keyword>
<feature type="binding site" evidence="18">
    <location>
        <begin position="9"/>
        <end position="12"/>
    </location>
    <ligand>
        <name>UDP-N-acetyl-alpha-D-glucosamine</name>
        <dbReference type="ChEBI" id="CHEBI:57705"/>
    </ligand>
</feature>
<feature type="binding site" evidence="18">
    <location>
        <position position="228"/>
    </location>
    <ligand>
        <name>Mg(2+)</name>
        <dbReference type="ChEBI" id="CHEBI:18420"/>
    </ligand>
</feature>
<feature type="binding site" evidence="18">
    <location>
        <position position="335"/>
    </location>
    <ligand>
        <name>UDP-N-acetyl-alpha-D-glucosamine</name>
        <dbReference type="ChEBI" id="CHEBI:57705"/>
    </ligand>
</feature>
<comment type="pathway">
    <text evidence="18">Nucleotide-sugar biosynthesis; UDP-N-acetyl-alpha-D-glucosamine biosynthesis; UDP-N-acetyl-alpha-D-glucosamine from N-acetyl-alpha-D-glucosamine 1-phosphate: step 1/1.</text>
</comment>
<dbReference type="EMBL" id="AHPL01000010">
    <property type="protein sequence ID" value="KEC54488.1"/>
    <property type="molecule type" value="Genomic_DNA"/>
</dbReference>
<evidence type="ECO:0000256" key="12">
    <source>
        <dbReference type="ARBA" id="ARBA00023268"/>
    </source>
</evidence>
<dbReference type="CDD" id="cd02540">
    <property type="entry name" value="GT2_GlmU_N_bac"/>
    <property type="match status" value="1"/>
</dbReference>
<dbReference type="GO" id="GO:0006048">
    <property type="term" value="P:UDP-N-acetylglucosamine biosynthetic process"/>
    <property type="evidence" value="ECO:0007669"/>
    <property type="project" value="UniProtKB-UniPathway"/>
</dbReference>
<dbReference type="GO" id="GO:0000902">
    <property type="term" value="P:cell morphogenesis"/>
    <property type="evidence" value="ECO:0007669"/>
    <property type="project" value="UniProtKB-UniRule"/>
</dbReference>
<comment type="pathway">
    <text evidence="18">Bacterial outer membrane biogenesis; LPS lipid A biosynthesis.</text>
</comment>
<evidence type="ECO:0000256" key="18">
    <source>
        <dbReference type="HAMAP-Rule" id="MF_01631"/>
    </source>
</evidence>
<dbReference type="GO" id="GO:0009252">
    <property type="term" value="P:peptidoglycan biosynthetic process"/>
    <property type="evidence" value="ECO:0007669"/>
    <property type="project" value="UniProtKB-UniRule"/>
</dbReference>
<dbReference type="SUPFAM" id="SSF51161">
    <property type="entry name" value="Trimeric LpxA-like enzymes"/>
    <property type="match status" value="1"/>
</dbReference>
<feature type="binding site" evidence="18">
    <location>
        <position position="389"/>
    </location>
    <ligand>
        <name>acetyl-CoA</name>
        <dbReference type="ChEBI" id="CHEBI:57288"/>
    </ligand>
</feature>
<accession>A0A067WCI9</accession>
<dbReference type="PATRIC" id="fig|1134510.3.peg.1242"/>
<dbReference type="Gene3D" id="3.90.550.10">
    <property type="entry name" value="Spore Coat Polysaccharide Biosynthesis Protein SpsA, Chain A"/>
    <property type="match status" value="1"/>
</dbReference>
<evidence type="ECO:0000256" key="4">
    <source>
        <dbReference type="ARBA" id="ARBA00022490"/>
    </source>
</evidence>
<feature type="binding site" evidence="18">
    <location>
        <position position="317"/>
    </location>
    <ligand>
        <name>UDP-N-acetyl-alpha-D-glucosamine</name>
        <dbReference type="ChEBI" id="CHEBI:57705"/>
    </ligand>
</feature>
<feature type="active site" description="Proton acceptor" evidence="18">
    <location>
        <position position="347"/>
    </location>
</feature>
<feature type="binding site" evidence="18">
    <location>
        <position position="407"/>
    </location>
    <ligand>
        <name>acetyl-CoA</name>
        <dbReference type="ChEBI" id="CHEBI:57288"/>
    </ligand>
</feature>
<dbReference type="Proteomes" id="UP000027015">
    <property type="component" value="Unassembled WGS sequence"/>
</dbReference>
<evidence type="ECO:0000313" key="21">
    <source>
        <dbReference type="Proteomes" id="UP000027015"/>
    </source>
</evidence>
<dbReference type="AlphaFoldDB" id="A0A067WCI9"/>
<dbReference type="InterPro" id="IPR025877">
    <property type="entry name" value="MobA-like_NTP_Trfase"/>
</dbReference>
<comment type="similarity">
    <text evidence="3 18">In the N-terminal section; belongs to the N-acetylglucosamine-1-phosphate uridyltransferase family.</text>
</comment>
<dbReference type="InterPro" id="IPR029044">
    <property type="entry name" value="Nucleotide-diphossugar_trans"/>
</dbReference>
<protein>
    <recommendedName>
        <fullName evidence="18">Bifunctional protein GlmU</fullName>
    </recommendedName>
    <domain>
        <recommendedName>
            <fullName evidence="18">UDP-N-acetylglucosamine pyrophosphorylase</fullName>
            <ecNumber evidence="18">2.7.7.23</ecNumber>
        </recommendedName>
        <alternativeName>
            <fullName evidence="18">N-acetylglucosamine-1-phosphate uridyltransferase</fullName>
        </alternativeName>
    </domain>
    <domain>
        <recommendedName>
            <fullName evidence="18">Glucosamine-1-phosphate N-acetyltransferase</fullName>
            <ecNumber evidence="18">2.3.1.157</ecNumber>
        </recommendedName>
    </domain>
</protein>
<comment type="subcellular location">
    <subcellularLocation>
        <location evidence="1 18">Cytoplasm</location>
    </subcellularLocation>
</comment>
<feature type="binding site" evidence="18">
    <location>
        <position position="142"/>
    </location>
    <ligand>
        <name>UDP-N-acetyl-alpha-D-glucosamine</name>
        <dbReference type="ChEBI" id="CHEBI:57705"/>
    </ligand>
</feature>
<comment type="catalytic activity">
    <reaction evidence="16 18">
        <text>N-acetyl-alpha-D-glucosamine 1-phosphate + UTP + H(+) = UDP-N-acetyl-alpha-D-glucosamine + diphosphate</text>
        <dbReference type="Rhea" id="RHEA:13509"/>
        <dbReference type="ChEBI" id="CHEBI:15378"/>
        <dbReference type="ChEBI" id="CHEBI:33019"/>
        <dbReference type="ChEBI" id="CHEBI:46398"/>
        <dbReference type="ChEBI" id="CHEBI:57705"/>
        <dbReference type="ChEBI" id="CHEBI:57776"/>
        <dbReference type="EC" id="2.7.7.23"/>
    </reaction>
</comment>
<feature type="region of interest" description="Pyrophosphorylase" evidence="18">
    <location>
        <begin position="1"/>
        <end position="230"/>
    </location>
</feature>